<keyword evidence="2" id="KW-0378">Hydrolase</keyword>
<dbReference type="WBParaSite" id="TMUE_2000009336.1">
    <property type="protein sequence ID" value="TMUE_2000009336.1"/>
    <property type="gene ID" value="WBGene00286077"/>
</dbReference>
<evidence type="ECO:0000313" key="4">
    <source>
        <dbReference type="Proteomes" id="UP000046395"/>
    </source>
</evidence>
<dbReference type="AlphaFoldDB" id="A0A5S6QPS2"/>
<dbReference type="InterPro" id="IPR004947">
    <property type="entry name" value="DNase_II"/>
</dbReference>
<feature type="chain" id="PRO_5024401325" evidence="3">
    <location>
        <begin position="22"/>
        <end position="355"/>
    </location>
</feature>
<reference evidence="5" key="1">
    <citation type="submission" date="2019-12" db="UniProtKB">
        <authorList>
            <consortium name="WormBaseParasite"/>
        </authorList>
    </citation>
    <scope>IDENTIFICATION</scope>
</reference>
<dbReference type="GO" id="GO:0006309">
    <property type="term" value="P:apoptotic DNA fragmentation"/>
    <property type="evidence" value="ECO:0007669"/>
    <property type="project" value="TreeGrafter"/>
</dbReference>
<feature type="signal peptide" evidence="3">
    <location>
        <begin position="1"/>
        <end position="21"/>
    </location>
</feature>
<keyword evidence="3" id="KW-0732">Signal</keyword>
<protein>
    <submittedName>
        <fullName evidence="5">Deoxyribonuclease II</fullName>
    </submittedName>
</protein>
<dbReference type="GO" id="GO:0004531">
    <property type="term" value="F:deoxyribonuclease II activity"/>
    <property type="evidence" value="ECO:0007669"/>
    <property type="project" value="InterPro"/>
</dbReference>
<evidence type="ECO:0000256" key="3">
    <source>
        <dbReference type="SAM" id="SignalP"/>
    </source>
</evidence>
<sequence>MQLSLIYVQLLLLWHVRIINSAALTCKNSANADISWGIFYVIPGAQSAHGIYASGAPSWEANPIDLTAANGVLSGLIGPYVGAKNTYNVIAYSDFPPFYRKASKCGSPLRGVLGYTDSDGWWLTHTIDKWPDLQAAAYAAPPAGGAGLIVCVTLPFASMPTWASVLNYADPMVYYQQSTAAAAATSIASIPELAALTQPPVAVVYSPYTKTMTFTSTVADSVPMRLFAKLPHANLEMYSSYMTSVLKQSLVVWSNAPSGQALLPSSCFGTYQVENIRGSSITVNNQVITRQQDTASWAVSKAPSAEAVFCVSGSDRTQSSISLGGGAVCVQQQNVQGLFSAIATAAGIDACLTAG</sequence>
<keyword evidence="4" id="KW-1185">Reference proteome</keyword>
<organism evidence="4 5">
    <name type="scientific">Trichuris muris</name>
    <name type="common">Mouse whipworm</name>
    <dbReference type="NCBI Taxonomy" id="70415"/>
    <lineage>
        <taxon>Eukaryota</taxon>
        <taxon>Metazoa</taxon>
        <taxon>Ecdysozoa</taxon>
        <taxon>Nematoda</taxon>
        <taxon>Enoplea</taxon>
        <taxon>Dorylaimia</taxon>
        <taxon>Trichinellida</taxon>
        <taxon>Trichuridae</taxon>
        <taxon>Trichuris</taxon>
    </lineage>
</organism>
<evidence type="ECO:0000313" key="5">
    <source>
        <dbReference type="WBParaSite" id="TMUE_2000009336.1"/>
    </source>
</evidence>
<dbReference type="PANTHER" id="PTHR10858">
    <property type="entry name" value="DEOXYRIBONUCLEASE II"/>
    <property type="match status" value="1"/>
</dbReference>
<evidence type="ECO:0000256" key="1">
    <source>
        <dbReference type="ARBA" id="ARBA00007527"/>
    </source>
</evidence>
<evidence type="ECO:0000256" key="2">
    <source>
        <dbReference type="ARBA" id="ARBA00022801"/>
    </source>
</evidence>
<dbReference type="Proteomes" id="UP000046395">
    <property type="component" value="Unassembled WGS sequence"/>
</dbReference>
<dbReference type="STRING" id="70415.A0A5S6QPS2"/>
<proteinExistence type="inferred from homology"/>
<dbReference type="PANTHER" id="PTHR10858:SF23">
    <property type="entry name" value="DEOXYRIBONUCLEASE II"/>
    <property type="match status" value="1"/>
</dbReference>
<accession>A0A5S6QPS2</accession>
<name>A0A5S6QPS2_TRIMR</name>
<comment type="similarity">
    <text evidence="1">Belongs to the DNase II family.</text>
</comment>
<dbReference type="Pfam" id="PF03265">
    <property type="entry name" value="DNase_II"/>
    <property type="match status" value="1"/>
</dbReference>